<proteinExistence type="predicted"/>
<comment type="subcellular location">
    <subcellularLocation>
        <location evidence="1">Cytoplasm</location>
    </subcellularLocation>
</comment>
<dbReference type="InterPro" id="IPR012312">
    <property type="entry name" value="Hemerythrin-like"/>
</dbReference>
<dbReference type="PANTHER" id="PTHR36438:SF1">
    <property type="entry name" value="IRON-SULFUR CLUSTER REPAIR PROTEIN YTFE"/>
    <property type="match status" value="1"/>
</dbReference>
<keyword evidence="3" id="KW-0479">Metal-binding</keyword>
<dbReference type="Pfam" id="PF01814">
    <property type="entry name" value="Hemerythrin"/>
    <property type="match status" value="1"/>
</dbReference>
<evidence type="ECO:0000256" key="1">
    <source>
        <dbReference type="ARBA" id="ARBA00004496"/>
    </source>
</evidence>
<feature type="domain" description="Hemerythrin-like" evidence="5">
    <location>
        <begin position="78"/>
        <end position="224"/>
    </location>
</feature>
<dbReference type="PANTHER" id="PTHR36438">
    <property type="entry name" value="IRON-SULFUR CLUSTER REPAIR PROTEIN YTFE"/>
    <property type="match status" value="1"/>
</dbReference>
<evidence type="ECO:0000313" key="7">
    <source>
        <dbReference type="Proteomes" id="UP001238179"/>
    </source>
</evidence>
<keyword evidence="4" id="KW-0408">Iron</keyword>
<dbReference type="InterPro" id="IPR019903">
    <property type="entry name" value="RIC_family"/>
</dbReference>
<dbReference type="Proteomes" id="UP001238179">
    <property type="component" value="Chromosome"/>
</dbReference>
<dbReference type="Gene3D" id="1.20.120.520">
    <property type="entry name" value="nmb1532 protein domain like"/>
    <property type="match status" value="1"/>
</dbReference>
<gene>
    <name evidence="6" type="primary">ytfE</name>
    <name evidence="6" type="ORF">METEAL_28160</name>
</gene>
<keyword evidence="7" id="KW-1185">Reference proteome</keyword>
<reference evidence="7" key="1">
    <citation type="journal article" date="2023" name="Int. J. Syst. Evol. Microbiol.">
        <title>Mesoterricola silvestris gen. nov., sp. nov., Mesoterricola sediminis sp. nov., Geothrix oryzae sp. nov., Geothrix edaphica sp. nov., Geothrix rubra sp. nov., and Geothrix limicola sp. nov., six novel members of Acidobacteriota isolated from soils.</title>
        <authorList>
            <person name="Itoh H."/>
            <person name="Sugisawa Y."/>
            <person name="Mise K."/>
            <person name="Xu Z."/>
            <person name="Kuniyasu M."/>
            <person name="Ushijima N."/>
            <person name="Kawano K."/>
            <person name="Kobayashi E."/>
            <person name="Shiratori Y."/>
            <person name="Masuda Y."/>
            <person name="Senoo K."/>
        </authorList>
    </citation>
    <scope>NUCLEOTIDE SEQUENCE [LARGE SCALE GENOMIC DNA]</scope>
    <source>
        <strain evidence="7">W79</strain>
    </source>
</reference>
<evidence type="ECO:0000256" key="2">
    <source>
        <dbReference type="ARBA" id="ARBA00022490"/>
    </source>
</evidence>
<protein>
    <submittedName>
        <fullName evidence="6">Iron-sulfur cluster repair protein YtfE</fullName>
    </submittedName>
</protein>
<evidence type="ECO:0000256" key="3">
    <source>
        <dbReference type="ARBA" id="ARBA00022723"/>
    </source>
</evidence>
<dbReference type="GO" id="GO:0046872">
    <property type="term" value="F:metal ion binding"/>
    <property type="evidence" value="ECO:0007669"/>
    <property type="project" value="UniProtKB-KW"/>
</dbReference>
<name>A0AA48KAT6_9BACT</name>
<dbReference type="EMBL" id="AP027080">
    <property type="protein sequence ID" value="BDU73642.1"/>
    <property type="molecule type" value="Genomic_DNA"/>
</dbReference>
<evidence type="ECO:0000256" key="4">
    <source>
        <dbReference type="ARBA" id="ARBA00023004"/>
    </source>
</evidence>
<dbReference type="KEGG" id="msil:METEAL_28160"/>
<keyword evidence="2" id="KW-0963">Cytoplasm</keyword>
<organism evidence="6 7">
    <name type="scientific">Mesoterricola silvestris</name>
    <dbReference type="NCBI Taxonomy" id="2927979"/>
    <lineage>
        <taxon>Bacteria</taxon>
        <taxon>Pseudomonadati</taxon>
        <taxon>Acidobacteriota</taxon>
        <taxon>Holophagae</taxon>
        <taxon>Holophagales</taxon>
        <taxon>Holophagaceae</taxon>
        <taxon>Mesoterricola</taxon>
    </lineage>
</organism>
<evidence type="ECO:0000259" key="5">
    <source>
        <dbReference type="Pfam" id="PF01814"/>
    </source>
</evidence>
<dbReference type="RefSeq" id="WP_316412313.1">
    <property type="nucleotide sequence ID" value="NZ_AP027080.1"/>
</dbReference>
<accession>A0AA48KAT6</accession>
<dbReference type="AlphaFoldDB" id="A0AA48KAT6"/>
<evidence type="ECO:0000313" key="6">
    <source>
        <dbReference type="EMBL" id="BDU73642.1"/>
    </source>
</evidence>
<sequence>MPIDTSSPIDQLATSSQAMTRHFCRLGIDVHAQGHLTLAEACGARGLVPEKVAQDLAALKPPVQRDWSQATTPELVHHIVHHHHAFTREELVRIQKLMDAGLAIPGPAQAMLIRLKVHFASLARDLVAHFQMEERNLFPAICAAENGSMTPISLSTPSEQARTISAEHQAAEELLHNIRLITADYEIAPGIEEHLRIIYLGLRNLEDDLHLHLFLENHILFPRALPA</sequence>
<dbReference type="GO" id="GO:0005737">
    <property type="term" value="C:cytoplasm"/>
    <property type="evidence" value="ECO:0007669"/>
    <property type="project" value="UniProtKB-SubCell"/>
</dbReference>